<name>A0A0E9S9U0_ANGAN</name>
<dbReference type="AlphaFoldDB" id="A0A0E9S9U0"/>
<reference evidence="1" key="2">
    <citation type="journal article" date="2015" name="Fish Shellfish Immunol.">
        <title>Early steps in the European eel (Anguilla anguilla)-Vibrio vulnificus interaction in the gills: Role of the RtxA13 toxin.</title>
        <authorList>
            <person name="Callol A."/>
            <person name="Pajuelo D."/>
            <person name="Ebbesson L."/>
            <person name="Teles M."/>
            <person name="MacKenzie S."/>
            <person name="Amaro C."/>
        </authorList>
    </citation>
    <scope>NUCLEOTIDE SEQUENCE</scope>
</reference>
<proteinExistence type="predicted"/>
<organism evidence="1">
    <name type="scientific">Anguilla anguilla</name>
    <name type="common">European freshwater eel</name>
    <name type="synonym">Muraena anguilla</name>
    <dbReference type="NCBI Taxonomy" id="7936"/>
    <lineage>
        <taxon>Eukaryota</taxon>
        <taxon>Metazoa</taxon>
        <taxon>Chordata</taxon>
        <taxon>Craniata</taxon>
        <taxon>Vertebrata</taxon>
        <taxon>Euteleostomi</taxon>
        <taxon>Actinopterygii</taxon>
        <taxon>Neopterygii</taxon>
        <taxon>Teleostei</taxon>
        <taxon>Anguilliformes</taxon>
        <taxon>Anguillidae</taxon>
        <taxon>Anguilla</taxon>
    </lineage>
</organism>
<dbReference type="EMBL" id="GBXM01070398">
    <property type="protein sequence ID" value="JAH38179.1"/>
    <property type="molecule type" value="Transcribed_RNA"/>
</dbReference>
<evidence type="ECO:0000313" key="1">
    <source>
        <dbReference type="EMBL" id="JAH38179.1"/>
    </source>
</evidence>
<reference evidence="1" key="1">
    <citation type="submission" date="2014-11" db="EMBL/GenBank/DDBJ databases">
        <authorList>
            <person name="Amaro Gonzalez C."/>
        </authorList>
    </citation>
    <scope>NUCLEOTIDE SEQUENCE</scope>
</reference>
<sequence length="25" mass="2671">MRGTASKDTSLTKYVVLSHTVGSEC</sequence>
<accession>A0A0E9S9U0</accession>
<protein>
    <submittedName>
        <fullName evidence="1">Uncharacterized protein</fullName>
    </submittedName>
</protein>